<dbReference type="Pfam" id="PF23771">
    <property type="entry name" value="DUF7168"/>
    <property type="match status" value="1"/>
</dbReference>
<evidence type="ECO:0000256" key="1">
    <source>
        <dbReference type="SAM" id="MobiDB-lite"/>
    </source>
</evidence>
<organism evidence="4 5">
    <name type="scientific">Aureliella helgolandensis</name>
    <dbReference type="NCBI Taxonomy" id="2527968"/>
    <lineage>
        <taxon>Bacteria</taxon>
        <taxon>Pseudomonadati</taxon>
        <taxon>Planctomycetota</taxon>
        <taxon>Planctomycetia</taxon>
        <taxon>Pirellulales</taxon>
        <taxon>Pirellulaceae</taxon>
        <taxon>Aureliella</taxon>
    </lineage>
</organism>
<evidence type="ECO:0000259" key="2">
    <source>
        <dbReference type="Pfam" id="PF10979"/>
    </source>
</evidence>
<sequence length="392" mass="43521">MDFIWNDGGRAASGFVGVAGDCVSRALAIATGTAYRDVYQDLGAAAHKTPRNGVRIDVAADYLKTRDWKIFSGNKAGFSPLLLPDGVVLVHLADRHDRSQHMTTVIDHVVHDTWNPADDGSYLVQSYWTSVTAQSDNRLPSASPKQSSNHEQELTQSEFDKILKRLRALDRTASNGGSTEGEKHNALRMMQNLMLRHNLSREDIVDQDNVEHVQFTRIACPVNGRRACNWEKHLAAYVTDHIFPTTQWFIAASGHRTLFWFYGPVADVKNTIALFRELLLTIATAAQLQFGGHSRGSGASYAEGYVEGLPRKAVKDSQVPSSQQQQNSALIQARTLTLHTTALEWLALECNIRLTTVRRAGRSQRDPNAEKRGKRDGSTHEVTVPNAPKRLT</sequence>
<feature type="domain" description="DUF7168" evidence="3">
    <location>
        <begin position="224"/>
        <end position="332"/>
    </location>
</feature>
<dbReference type="AlphaFoldDB" id="A0A518G0L3"/>
<feature type="region of interest" description="Disordered" evidence="1">
    <location>
        <begin position="135"/>
        <end position="154"/>
    </location>
</feature>
<feature type="compositionally biased region" description="Polar residues" evidence="1">
    <location>
        <begin position="135"/>
        <end position="147"/>
    </location>
</feature>
<protein>
    <submittedName>
        <fullName evidence="4">Uncharacterized protein</fullName>
    </submittedName>
</protein>
<dbReference type="InterPro" id="IPR024498">
    <property type="entry name" value="DUF2786"/>
</dbReference>
<keyword evidence="5" id="KW-1185">Reference proteome</keyword>
<feature type="domain" description="DUF2786" evidence="2">
    <location>
        <begin position="161"/>
        <end position="201"/>
    </location>
</feature>
<accession>A0A518G0L3</accession>
<dbReference type="KEGG" id="ahel:Q31a_04280"/>
<name>A0A518G0L3_9BACT</name>
<feature type="region of interest" description="Disordered" evidence="1">
    <location>
        <begin position="359"/>
        <end position="392"/>
    </location>
</feature>
<dbReference type="EMBL" id="CP036298">
    <property type="protein sequence ID" value="QDV22145.1"/>
    <property type="molecule type" value="Genomic_DNA"/>
</dbReference>
<feature type="compositionally biased region" description="Basic and acidic residues" evidence="1">
    <location>
        <begin position="363"/>
        <end position="379"/>
    </location>
</feature>
<proteinExistence type="predicted"/>
<dbReference type="RefSeq" id="WP_145073238.1">
    <property type="nucleotide sequence ID" value="NZ_CP036298.1"/>
</dbReference>
<evidence type="ECO:0000313" key="5">
    <source>
        <dbReference type="Proteomes" id="UP000318017"/>
    </source>
</evidence>
<gene>
    <name evidence="4" type="ORF">Q31a_04280</name>
</gene>
<dbReference type="InterPro" id="IPR055592">
    <property type="entry name" value="DUF7168"/>
</dbReference>
<dbReference type="Proteomes" id="UP000318017">
    <property type="component" value="Chromosome"/>
</dbReference>
<evidence type="ECO:0000259" key="3">
    <source>
        <dbReference type="Pfam" id="PF23771"/>
    </source>
</evidence>
<dbReference type="Pfam" id="PF10979">
    <property type="entry name" value="DUF2786"/>
    <property type="match status" value="1"/>
</dbReference>
<evidence type="ECO:0000313" key="4">
    <source>
        <dbReference type="EMBL" id="QDV22145.1"/>
    </source>
</evidence>
<reference evidence="4 5" key="1">
    <citation type="submission" date="2019-02" db="EMBL/GenBank/DDBJ databases">
        <title>Deep-cultivation of Planctomycetes and their phenomic and genomic characterization uncovers novel biology.</title>
        <authorList>
            <person name="Wiegand S."/>
            <person name="Jogler M."/>
            <person name="Boedeker C."/>
            <person name="Pinto D."/>
            <person name="Vollmers J."/>
            <person name="Rivas-Marin E."/>
            <person name="Kohn T."/>
            <person name="Peeters S.H."/>
            <person name="Heuer A."/>
            <person name="Rast P."/>
            <person name="Oberbeckmann S."/>
            <person name="Bunk B."/>
            <person name="Jeske O."/>
            <person name="Meyerdierks A."/>
            <person name="Storesund J.E."/>
            <person name="Kallscheuer N."/>
            <person name="Luecker S."/>
            <person name="Lage O.M."/>
            <person name="Pohl T."/>
            <person name="Merkel B.J."/>
            <person name="Hornburger P."/>
            <person name="Mueller R.-W."/>
            <person name="Bruemmer F."/>
            <person name="Labrenz M."/>
            <person name="Spormann A.M."/>
            <person name="Op den Camp H."/>
            <person name="Overmann J."/>
            <person name="Amann R."/>
            <person name="Jetten M.S.M."/>
            <person name="Mascher T."/>
            <person name="Medema M.H."/>
            <person name="Devos D.P."/>
            <person name="Kaster A.-K."/>
            <person name="Ovreas L."/>
            <person name="Rohde M."/>
            <person name="Galperin M.Y."/>
            <person name="Jogler C."/>
        </authorList>
    </citation>
    <scope>NUCLEOTIDE SEQUENCE [LARGE SCALE GENOMIC DNA]</scope>
    <source>
        <strain evidence="4 5">Q31a</strain>
    </source>
</reference>
<dbReference type="OrthoDB" id="9129295at2"/>